<name>A0A1H8GC89_9RHOB</name>
<keyword evidence="2" id="KW-1185">Reference proteome</keyword>
<evidence type="ECO:0000313" key="2">
    <source>
        <dbReference type="Proteomes" id="UP000198761"/>
    </source>
</evidence>
<evidence type="ECO:0000313" key="1">
    <source>
        <dbReference type="EMBL" id="SEN41603.1"/>
    </source>
</evidence>
<dbReference type="EMBL" id="FOCE01000005">
    <property type="protein sequence ID" value="SEN41603.1"/>
    <property type="molecule type" value="Genomic_DNA"/>
</dbReference>
<protein>
    <recommendedName>
        <fullName evidence="3">DUF1127 domain-containing protein</fullName>
    </recommendedName>
</protein>
<reference evidence="1 2" key="1">
    <citation type="submission" date="2016-10" db="EMBL/GenBank/DDBJ databases">
        <authorList>
            <person name="de Groot N.N."/>
        </authorList>
    </citation>
    <scope>NUCLEOTIDE SEQUENCE [LARGE SCALE GENOMIC DNA]</scope>
    <source>
        <strain evidence="1 2">DSM 3857</strain>
    </source>
</reference>
<proteinExistence type="predicted"/>
<dbReference type="AlphaFoldDB" id="A0A1H8GC89"/>
<gene>
    <name evidence="1" type="ORF">SAMN04488103_10521</name>
</gene>
<accession>A0A1H8GC89</accession>
<dbReference type="RefSeq" id="WP_139201560.1">
    <property type="nucleotide sequence ID" value="NZ_FOCE01000005.1"/>
</dbReference>
<organism evidence="1 2">
    <name type="scientific">Gemmobacter aquatilis</name>
    <dbReference type="NCBI Taxonomy" id="933059"/>
    <lineage>
        <taxon>Bacteria</taxon>
        <taxon>Pseudomonadati</taxon>
        <taxon>Pseudomonadota</taxon>
        <taxon>Alphaproteobacteria</taxon>
        <taxon>Rhodobacterales</taxon>
        <taxon>Paracoccaceae</taxon>
        <taxon>Gemmobacter</taxon>
    </lineage>
</organism>
<evidence type="ECO:0008006" key="3">
    <source>
        <dbReference type="Google" id="ProtNLM"/>
    </source>
</evidence>
<dbReference type="OrthoDB" id="8420205at2"/>
<dbReference type="Proteomes" id="UP000198761">
    <property type="component" value="Unassembled WGS sequence"/>
</dbReference>
<sequence>MTHSPVLSAPVPVPDLHDLIAQHGPWRVLRATLAAILRPRRQRLPDDLSLLGPHILRDLGLGPGGHGPF</sequence>